<feature type="coiled-coil region" evidence="14">
    <location>
        <begin position="321"/>
        <end position="350"/>
    </location>
</feature>
<comment type="similarity">
    <text evidence="3">Belongs to the MNS1 family.</text>
</comment>
<feature type="non-terminal residue" evidence="17">
    <location>
        <position position="393"/>
    </location>
</feature>
<dbReference type="AlphaFoldDB" id="A0A7K7CYY0"/>
<dbReference type="InterPro" id="IPR026504">
    <property type="entry name" value="MNS1"/>
</dbReference>
<keyword evidence="9" id="KW-0206">Cytoskeleton</keyword>
<organism evidence="17 18">
    <name type="scientific">Pheucticus melanocephalus</name>
    <name type="common">Black-headed grosbeak</name>
    <name type="synonym">Guiraca melanocephala</name>
    <dbReference type="NCBI Taxonomy" id="371919"/>
    <lineage>
        <taxon>Eukaryota</taxon>
        <taxon>Metazoa</taxon>
        <taxon>Chordata</taxon>
        <taxon>Craniata</taxon>
        <taxon>Vertebrata</taxon>
        <taxon>Euteleostomi</taxon>
        <taxon>Archelosauria</taxon>
        <taxon>Archosauria</taxon>
        <taxon>Dinosauria</taxon>
        <taxon>Saurischia</taxon>
        <taxon>Theropoda</taxon>
        <taxon>Coelurosauria</taxon>
        <taxon>Aves</taxon>
        <taxon>Neognathae</taxon>
        <taxon>Neoaves</taxon>
        <taxon>Telluraves</taxon>
        <taxon>Australaves</taxon>
        <taxon>Passeriformes</taxon>
        <taxon>Cardinalidae</taxon>
        <taxon>Pheucticus</taxon>
    </lineage>
</organism>
<accession>A0A7K7CYY0</accession>
<evidence type="ECO:0000256" key="14">
    <source>
        <dbReference type="SAM" id="Coils"/>
    </source>
</evidence>
<feature type="region of interest" description="Disordered" evidence="15">
    <location>
        <begin position="61"/>
        <end position="82"/>
    </location>
</feature>
<dbReference type="Proteomes" id="UP000578259">
    <property type="component" value="Unassembled WGS sequence"/>
</dbReference>
<evidence type="ECO:0000256" key="4">
    <source>
        <dbReference type="ARBA" id="ARBA00014813"/>
    </source>
</evidence>
<protein>
    <recommendedName>
        <fullName evidence="4">Meiosis-specific nuclear structural protein 1</fullName>
    </recommendedName>
</protein>
<evidence type="ECO:0000256" key="6">
    <source>
        <dbReference type="ARBA" id="ARBA00022846"/>
    </source>
</evidence>
<comment type="function">
    <text evidence="13">Microtubule inner protein (MIP) part of the dynein-decorated doublet microtubules (DMTs) in cilia axoneme, which is required for motile cilia beating. May play a role in the control of meiotic division and germ cell differentiation through regulation of pairing and recombination during meiosis. Required for sperm flagella assembly. May play a role in the assembly and function of the outer dynein arm-docking complex (ODA-DC). ODA-DC mediates outer dynein arms (ODA) binding onto the axonemal doublet microtubules.</text>
</comment>
<feature type="domain" description="Trichohyalin-plectin-homology" evidence="16">
    <location>
        <begin position="2"/>
        <end position="361"/>
    </location>
</feature>
<evidence type="ECO:0000256" key="12">
    <source>
        <dbReference type="ARBA" id="ARBA00023273"/>
    </source>
</evidence>
<evidence type="ECO:0000256" key="11">
    <source>
        <dbReference type="ARBA" id="ARBA00023254"/>
    </source>
</evidence>
<dbReference type="PANTHER" id="PTHR19265">
    <property type="entry name" value="MEIOSIS-SPECIFIC NUCLEAR STRUCTURAL PROTEIN 1"/>
    <property type="match status" value="1"/>
</dbReference>
<dbReference type="Pfam" id="PF13868">
    <property type="entry name" value="TPH"/>
    <property type="match status" value="1"/>
</dbReference>
<evidence type="ECO:0000256" key="13">
    <source>
        <dbReference type="ARBA" id="ARBA00046114"/>
    </source>
</evidence>
<evidence type="ECO:0000256" key="15">
    <source>
        <dbReference type="SAM" id="MobiDB-lite"/>
    </source>
</evidence>
<keyword evidence="6" id="KW-0282">Flagellum</keyword>
<evidence type="ECO:0000256" key="7">
    <source>
        <dbReference type="ARBA" id="ARBA00023054"/>
    </source>
</evidence>
<evidence type="ECO:0000256" key="9">
    <source>
        <dbReference type="ARBA" id="ARBA00023212"/>
    </source>
</evidence>
<dbReference type="GO" id="GO:0051321">
    <property type="term" value="P:meiotic cell cycle"/>
    <property type="evidence" value="ECO:0007669"/>
    <property type="project" value="UniProtKB-KW"/>
</dbReference>
<keyword evidence="12" id="KW-0966">Cell projection</keyword>
<comment type="caution">
    <text evidence="17">The sequence shown here is derived from an EMBL/GenBank/DDBJ whole genome shotgun (WGS) entry which is preliminary data.</text>
</comment>
<keyword evidence="11" id="KW-0469">Meiosis</keyword>
<dbReference type="PANTHER" id="PTHR19265:SF0">
    <property type="entry name" value="MEIOSIS-SPECIFIC NUCLEAR STRUCTURAL PROTEIN 1"/>
    <property type="match status" value="1"/>
</dbReference>
<keyword evidence="8" id="KW-0969">Cilium</keyword>
<gene>
    <name evidence="17" type="primary">Mns1</name>
    <name evidence="17" type="ORF">PHEMEL_R07445</name>
</gene>
<evidence type="ECO:0000259" key="16">
    <source>
        <dbReference type="Pfam" id="PF13868"/>
    </source>
</evidence>
<keyword evidence="18" id="KW-1185">Reference proteome</keyword>
<keyword evidence="7 14" id="KW-0175">Coiled coil</keyword>
<evidence type="ECO:0000313" key="17">
    <source>
        <dbReference type="EMBL" id="NWY26074.1"/>
    </source>
</evidence>
<reference evidence="17 18" key="1">
    <citation type="submission" date="2019-09" db="EMBL/GenBank/DDBJ databases">
        <title>Bird 10,000 Genomes (B10K) Project - Family phase.</title>
        <authorList>
            <person name="Zhang G."/>
        </authorList>
    </citation>
    <scope>NUCLEOTIDE SEQUENCE [LARGE SCALE GENOMIC DNA]</scope>
    <source>
        <strain evidence="17">OUT-0018</strain>
        <tissue evidence="17">Muscle</tissue>
    </source>
</reference>
<keyword evidence="5" id="KW-0963">Cytoplasm</keyword>
<dbReference type="GO" id="GO:0005634">
    <property type="term" value="C:nucleus"/>
    <property type="evidence" value="ECO:0007669"/>
    <property type="project" value="UniProtKB-SubCell"/>
</dbReference>
<keyword evidence="10" id="KW-0539">Nucleus</keyword>
<sequence>SSLELRELERKLKSAYMNKERAAQIAEKKAIYNENMKWEDEVAQEMKEEYDRYLKEEMSAELKRNQEKKTYHQELDKQVEEQEKKKQEAYEEFLREKHMIDEIVKKIYEEDQMEKQRKLDKIRETQTYIEEFIKEQAIWRKRKQEEMEEENRKIMEFANMQRQREDGWMAKIRDSEEKKQRVQNMLAKTMEREEQRRKEQEQILQDLYLEEQEVMERKKEMAEIEKRIRQRLDLRQAYEKQFALKAAEQEAMREEDKALRQRILAKLAEDDRIEQLNAQKRRMKQLEHKMAVEKILEDRRKQCIAEKSKSFTCTFGLSSERELEERELEKKRQERIRAIIEEERQKLLKEHAWKLLGYLPRGILKDENDINMLGEDFRLAYQQRRGNELSEES</sequence>
<name>A0A7K7CYY0_PHEME</name>
<proteinExistence type="inferred from homology"/>
<evidence type="ECO:0000256" key="2">
    <source>
        <dbReference type="ARBA" id="ARBA00004611"/>
    </source>
</evidence>
<evidence type="ECO:0000313" key="18">
    <source>
        <dbReference type="Proteomes" id="UP000578259"/>
    </source>
</evidence>
<evidence type="ECO:0000256" key="8">
    <source>
        <dbReference type="ARBA" id="ARBA00023069"/>
    </source>
</evidence>
<comment type="subcellular location">
    <subcellularLocation>
        <location evidence="2">Cytoplasm</location>
        <location evidence="2">Cytoskeleton</location>
        <location evidence="2">Flagellum axoneme</location>
    </subcellularLocation>
    <subcellularLocation>
        <location evidence="1">Nucleus</location>
    </subcellularLocation>
</comment>
<evidence type="ECO:0000256" key="3">
    <source>
        <dbReference type="ARBA" id="ARBA00009158"/>
    </source>
</evidence>
<evidence type="ECO:0000256" key="1">
    <source>
        <dbReference type="ARBA" id="ARBA00004123"/>
    </source>
</evidence>
<evidence type="ECO:0000256" key="5">
    <source>
        <dbReference type="ARBA" id="ARBA00022490"/>
    </source>
</evidence>
<feature type="non-terminal residue" evidence="17">
    <location>
        <position position="1"/>
    </location>
</feature>
<evidence type="ECO:0000256" key="10">
    <source>
        <dbReference type="ARBA" id="ARBA00023242"/>
    </source>
</evidence>
<dbReference type="GO" id="GO:0031514">
    <property type="term" value="C:motile cilium"/>
    <property type="evidence" value="ECO:0007669"/>
    <property type="project" value="TreeGrafter"/>
</dbReference>
<dbReference type="InterPro" id="IPR043597">
    <property type="entry name" value="TPH_dom"/>
</dbReference>
<dbReference type="GO" id="GO:0044782">
    <property type="term" value="P:cilium organization"/>
    <property type="evidence" value="ECO:0007669"/>
    <property type="project" value="TreeGrafter"/>
</dbReference>
<dbReference type="EMBL" id="VZSJ01000729">
    <property type="protein sequence ID" value="NWY26074.1"/>
    <property type="molecule type" value="Genomic_DNA"/>
</dbReference>